<feature type="signal peptide" evidence="12">
    <location>
        <begin position="1"/>
        <end position="17"/>
    </location>
</feature>
<comment type="caution">
    <text evidence="14">The sequence shown here is derived from an EMBL/GenBank/DDBJ whole genome shotgun (WGS) entry which is preliminary data.</text>
</comment>
<dbReference type="GO" id="GO:0004674">
    <property type="term" value="F:protein serine/threonine kinase activity"/>
    <property type="evidence" value="ECO:0007669"/>
    <property type="project" value="UniProtKB-KW"/>
</dbReference>
<keyword evidence="5 12" id="KW-0732">Signal</keyword>
<evidence type="ECO:0000256" key="10">
    <source>
        <dbReference type="ARBA" id="ARBA00023136"/>
    </source>
</evidence>
<dbReference type="InterPro" id="IPR024788">
    <property type="entry name" value="Malectin-like_Carb-bd_dom"/>
</dbReference>
<dbReference type="GO" id="GO:0004714">
    <property type="term" value="F:transmembrane receptor protein tyrosine kinase activity"/>
    <property type="evidence" value="ECO:0007669"/>
    <property type="project" value="InterPro"/>
</dbReference>
<keyword evidence="4" id="KW-0812">Transmembrane</keyword>
<sequence length="453" mass="52934">MTILSFILLLYPLVANSYIPDYNLAINCGSSNDTTTLDSRTWVGDNSNLFTFTEPKITKPSLKLPPNSLSNAQTPYTTARISLSNFTYYFPIITNYTVFLRLHFYPTSYQNFDRSNSLFSVEVNNNLTLLKDFNPLLWLDHVDDVTPIIKEYCIQIKPNEKLNITFIPNNINQSHPSYAFINGIEVVSMPSFLYYTNLTDTNYHIKSVEFDSNQYQYQYQVLNDKALEMVYRVNVGDNQVPPSKDTGMFRNWDNDFPLYLEKQYPQSVSADYGGHLNYLHNSIPNYTAPEVVYLTARSYGMNVTEDYNVTWNFEVDSTFTYIVRLHFCEFDWHIKKENDRIFQIFIDNKLAEPVADVISWTGIRMVPVHKDYVVTMYSPDRNRSSQRVKLSIKLQRAAKTIPMKYHDVTLNGIEIFKIREEDMNLSLKWKKVHGRHRKKVRQVYHPICAAILQ</sequence>
<evidence type="ECO:0000256" key="9">
    <source>
        <dbReference type="ARBA" id="ARBA00022989"/>
    </source>
</evidence>
<gene>
    <name evidence="14" type="ORF">A2U01_0002791</name>
</gene>
<evidence type="ECO:0000256" key="12">
    <source>
        <dbReference type="SAM" id="SignalP"/>
    </source>
</evidence>
<evidence type="ECO:0000256" key="8">
    <source>
        <dbReference type="ARBA" id="ARBA00022840"/>
    </source>
</evidence>
<feature type="chain" id="PRO_5017347238" evidence="12">
    <location>
        <begin position="18"/>
        <end position="453"/>
    </location>
</feature>
<evidence type="ECO:0000313" key="14">
    <source>
        <dbReference type="EMBL" id="MCH81996.1"/>
    </source>
</evidence>
<dbReference type="Pfam" id="PF12819">
    <property type="entry name" value="Malectin_like"/>
    <property type="match status" value="1"/>
</dbReference>
<evidence type="ECO:0000256" key="3">
    <source>
        <dbReference type="ARBA" id="ARBA00022679"/>
    </source>
</evidence>
<evidence type="ECO:0000256" key="7">
    <source>
        <dbReference type="ARBA" id="ARBA00022777"/>
    </source>
</evidence>
<evidence type="ECO:0000259" key="13">
    <source>
        <dbReference type="Pfam" id="PF12819"/>
    </source>
</evidence>
<comment type="subcellular location">
    <subcellularLocation>
        <location evidence="1">Membrane</location>
        <topology evidence="1">Single-pass type I membrane protein</topology>
    </subcellularLocation>
</comment>
<dbReference type="EMBL" id="LXQA010003068">
    <property type="protein sequence ID" value="MCH81996.1"/>
    <property type="molecule type" value="Genomic_DNA"/>
</dbReference>
<dbReference type="Proteomes" id="UP000265520">
    <property type="component" value="Unassembled WGS sequence"/>
</dbReference>
<keyword evidence="9" id="KW-1133">Transmembrane helix</keyword>
<evidence type="ECO:0000256" key="4">
    <source>
        <dbReference type="ARBA" id="ARBA00022692"/>
    </source>
</evidence>
<keyword evidence="8" id="KW-0067">ATP-binding</keyword>
<evidence type="ECO:0000256" key="6">
    <source>
        <dbReference type="ARBA" id="ARBA00022741"/>
    </source>
</evidence>
<evidence type="ECO:0000256" key="2">
    <source>
        <dbReference type="ARBA" id="ARBA00022527"/>
    </source>
</evidence>
<dbReference type="GO" id="GO:0016020">
    <property type="term" value="C:membrane"/>
    <property type="evidence" value="ECO:0007669"/>
    <property type="project" value="UniProtKB-SubCell"/>
</dbReference>
<dbReference type="GO" id="GO:0005524">
    <property type="term" value="F:ATP binding"/>
    <property type="evidence" value="ECO:0007669"/>
    <property type="project" value="UniProtKB-KW"/>
</dbReference>
<dbReference type="PANTHER" id="PTHR34590:SF15">
    <property type="entry name" value="PROTEIN KINASE DOMAIN-CONTAINING PROTEIN"/>
    <property type="match status" value="1"/>
</dbReference>
<keyword evidence="11" id="KW-0325">Glycoprotein</keyword>
<keyword evidence="6" id="KW-0547">Nucleotide-binding</keyword>
<keyword evidence="10" id="KW-0472">Membrane</keyword>
<reference evidence="14 15" key="1">
    <citation type="journal article" date="2018" name="Front. Plant Sci.">
        <title>Red Clover (Trifolium pratense) and Zigzag Clover (T. medium) - A Picture of Genomic Similarities and Differences.</title>
        <authorList>
            <person name="Dluhosova J."/>
            <person name="Istvanek J."/>
            <person name="Nedelnik J."/>
            <person name="Repkova J."/>
        </authorList>
    </citation>
    <scope>NUCLEOTIDE SEQUENCE [LARGE SCALE GENOMIC DNA]</scope>
    <source>
        <strain evidence="15">cv. 10/8</strain>
        <tissue evidence="14">Leaf</tissue>
    </source>
</reference>
<evidence type="ECO:0000313" key="15">
    <source>
        <dbReference type="Proteomes" id="UP000265520"/>
    </source>
</evidence>
<dbReference type="Gene3D" id="2.60.120.430">
    <property type="entry name" value="Galactose-binding lectin"/>
    <property type="match status" value="2"/>
</dbReference>
<keyword evidence="7 14" id="KW-0418">Kinase</keyword>
<dbReference type="AlphaFoldDB" id="A0A392M3V5"/>
<evidence type="ECO:0000256" key="5">
    <source>
        <dbReference type="ARBA" id="ARBA00022729"/>
    </source>
</evidence>
<name>A0A392M3V5_9FABA</name>
<keyword evidence="15" id="KW-1185">Reference proteome</keyword>
<dbReference type="PANTHER" id="PTHR34590">
    <property type="entry name" value="OS03G0124300 PROTEIN-RELATED"/>
    <property type="match status" value="1"/>
</dbReference>
<feature type="domain" description="Malectin-like" evidence="13">
    <location>
        <begin position="26"/>
        <end position="418"/>
    </location>
</feature>
<dbReference type="InterPro" id="IPR045272">
    <property type="entry name" value="ANXUR1/2-like"/>
</dbReference>
<dbReference type="FunFam" id="2.60.120.430:FF:000007">
    <property type="entry name" value="FERONIA receptor-like kinase"/>
    <property type="match status" value="1"/>
</dbReference>
<keyword evidence="14" id="KW-0675">Receptor</keyword>
<keyword evidence="3" id="KW-0808">Transferase</keyword>
<evidence type="ECO:0000256" key="11">
    <source>
        <dbReference type="ARBA" id="ARBA00023180"/>
    </source>
</evidence>
<accession>A0A392M3V5</accession>
<organism evidence="14 15">
    <name type="scientific">Trifolium medium</name>
    <dbReference type="NCBI Taxonomy" id="97028"/>
    <lineage>
        <taxon>Eukaryota</taxon>
        <taxon>Viridiplantae</taxon>
        <taxon>Streptophyta</taxon>
        <taxon>Embryophyta</taxon>
        <taxon>Tracheophyta</taxon>
        <taxon>Spermatophyta</taxon>
        <taxon>Magnoliopsida</taxon>
        <taxon>eudicotyledons</taxon>
        <taxon>Gunneridae</taxon>
        <taxon>Pentapetalae</taxon>
        <taxon>rosids</taxon>
        <taxon>fabids</taxon>
        <taxon>Fabales</taxon>
        <taxon>Fabaceae</taxon>
        <taxon>Papilionoideae</taxon>
        <taxon>50 kb inversion clade</taxon>
        <taxon>NPAAA clade</taxon>
        <taxon>Hologalegina</taxon>
        <taxon>IRL clade</taxon>
        <taxon>Trifolieae</taxon>
        <taxon>Trifolium</taxon>
    </lineage>
</organism>
<proteinExistence type="predicted"/>
<dbReference type="FunFam" id="2.60.120.430:FF:000003">
    <property type="entry name" value="FERONIA receptor-like kinase"/>
    <property type="match status" value="1"/>
</dbReference>
<protein>
    <submittedName>
        <fullName evidence="14">Feronia receptor-like kinase</fullName>
    </submittedName>
</protein>
<keyword evidence="2" id="KW-0723">Serine/threonine-protein kinase</keyword>
<evidence type="ECO:0000256" key="1">
    <source>
        <dbReference type="ARBA" id="ARBA00004479"/>
    </source>
</evidence>